<dbReference type="Gene3D" id="2.60.40.640">
    <property type="match status" value="2"/>
</dbReference>
<dbReference type="AlphaFoldDB" id="A0A336LU51"/>
<dbReference type="Pfam" id="PF00339">
    <property type="entry name" value="Arrestin_N"/>
    <property type="match status" value="1"/>
</dbReference>
<evidence type="ECO:0000256" key="1">
    <source>
        <dbReference type="ARBA" id="ARBA00005298"/>
    </source>
</evidence>
<reference evidence="4" key="1">
    <citation type="submission" date="2018-07" db="EMBL/GenBank/DDBJ databases">
        <authorList>
            <person name="Quirk P.G."/>
            <person name="Krulwich T.A."/>
        </authorList>
    </citation>
    <scope>NUCLEOTIDE SEQUENCE</scope>
</reference>
<dbReference type="SMART" id="SM01017">
    <property type="entry name" value="Arrestin_C"/>
    <property type="match status" value="1"/>
</dbReference>
<dbReference type="InterPro" id="IPR014756">
    <property type="entry name" value="Ig_E-set"/>
</dbReference>
<protein>
    <submittedName>
        <fullName evidence="4">CSON004659 protein</fullName>
    </submittedName>
</protein>
<organism evidence="4">
    <name type="scientific">Culicoides sonorensis</name>
    <name type="common">Biting midge</name>
    <dbReference type="NCBI Taxonomy" id="179676"/>
    <lineage>
        <taxon>Eukaryota</taxon>
        <taxon>Metazoa</taxon>
        <taxon>Ecdysozoa</taxon>
        <taxon>Arthropoda</taxon>
        <taxon>Hexapoda</taxon>
        <taxon>Insecta</taxon>
        <taxon>Pterygota</taxon>
        <taxon>Neoptera</taxon>
        <taxon>Endopterygota</taxon>
        <taxon>Diptera</taxon>
        <taxon>Nematocera</taxon>
        <taxon>Chironomoidea</taxon>
        <taxon>Ceratopogonidae</taxon>
        <taxon>Ceratopogoninae</taxon>
        <taxon>Culicoides</taxon>
        <taxon>Monoculicoides</taxon>
    </lineage>
</organism>
<evidence type="ECO:0000313" key="4">
    <source>
        <dbReference type="EMBL" id="SSX21455.1"/>
    </source>
</evidence>
<keyword evidence="2" id="KW-0716">Sensory transduction</keyword>
<dbReference type="InterPro" id="IPR011022">
    <property type="entry name" value="Arrestin_C-like"/>
</dbReference>
<dbReference type="GO" id="GO:0005737">
    <property type="term" value="C:cytoplasm"/>
    <property type="evidence" value="ECO:0007669"/>
    <property type="project" value="TreeGrafter"/>
</dbReference>
<dbReference type="VEuPathDB" id="VectorBase:CSON004659"/>
<dbReference type="SUPFAM" id="SSF81296">
    <property type="entry name" value="E set domains"/>
    <property type="match status" value="2"/>
</dbReference>
<sequence>MSQIVDFSFTLNKVNSTYNAGETIKYKIIATVHKSFKARQLTVRFKGSAHVEWKSGKNSRYRDLEVFFKDVTVLWTSVTGSEEINPGTYEYTGTFCLPDNIPTSYKHEVGYIEYNIKANYDVPFGKDLFGKHEFYVQNYLKLKDYSSHREPSNNVVEERFSFCGLFKSEPLKIVVFLPKTIWIAGETIPIKLEVSNNSDVVVKKIKVKLVESIEFTGKGYCLDTNHKHENNTMFKREFETGLSPLQNKAFEASFTLDKFYSYINSADCRIIECSYQIDAIAIVKGCRPNVLNRTKIYITKVPDSDMAEIE</sequence>
<comment type="similarity">
    <text evidence="1">Belongs to the arrestin family.</text>
</comment>
<dbReference type="PANTHER" id="PTHR11188:SF17">
    <property type="entry name" value="FI21816P1"/>
    <property type="match status" value="1"/>
</dbReference>
<gene>
    <name evidence="4" type="primary">CSON004659</name>
</gene>
<dbReference type="EMBL" id="UFQT01000194">
    <property type="protein sequence ID" value="SSX21455.1"/>
    <property type="molecule type" value="Genomic_DNA"/>
</dbReference>
<evidence type="ECO:0000259" key="3">
    <source>
        <dbReference type="SMART" id="SM01017"/>
    </source>
</evidence>
<proteinExistence type="inferred from homology"/>
<evidence type="ECO:0000256" key="2">
    <source>
        <dbReference type="ARBA" id="ARBA00022606"/>
    </source>
</evidence>
<feature type="domain" description="Arrestin C-terminal-like" evidence="3">
    <location>
        <begin position="167"/>
        <end position="301"/>
    </location>
</feature>
<dbReference type="Pfam" id="PF02752">
    <property type="entry name" value="Arrestin_C"/>
    <property type="match status" value="1"/>
</dbReference>
<dbReference type="GO" id="GO:0015031">
    <property type="term" value="P:protein transport"/>
    <property type="evidence" value="ECO:0007669"/>
    <property type="project" value="TreeGrafter"/>
</dbReference>
<dbReference type="InterPro" id="IPR050357">
    <property type="entry name" value="Arrestin_domain-protein"/>
</dbReference>
<dbReference type="PANTHER" id="PTHR11188">
    <property type="entry name" value="ARRESTIN DOMAIN CONTAINING PROTEIN"/>
    <property type="match status" value="1"/>
</dbReference>
<dbReference type="InterPro" id="IPR011021">
    <property type="entry name" value="Arrestin-like_N"/>
</dbReference>
<name>A0A336LU51_CULSO</name>
<accession>A0A336LU51</accession>
<dbReference type="InterPro" id="IPR014752">
    <property type="entry name" value="Arrestin-like_C"/>
</dbReference>